<sequence length="70" mass="7503">MGETALELARRHVVDGSRLVDEQNALIARLDPQGGQVGAAQELLATLKATLAIFVADLERLEGRGAHGRR</sequence>
<protein>
    <submittedName>
        <fullName evidence="1">Uncharacterized protein</fullName>
    </submittedName>
</protein>
<organism evidence="1 2">
    <name type="scientific">Pseudorhodoferax aquiterrae</name>
    <dbReference type="NCBI Taxonomy" id="747304"/>
    <lineage>
        <taxon>Bacteria</taxon>
        <taxon>Pseudomonadati</taxon>
        <taxon>Pseudomonadota</taxon>
        <taxon>Betaproteobacteria</taxon>
        <taxon>Burkholderiales</taxon>
        <taxon>Comamonadaceae</taxon>
    </lineage>
</organism>
<evidence type="ECO:0000313" key="2">
    <source>
        <dbReference type="Proteomes" id="UP000626210"/>
    </source>
</evidence>
<evidence type="ECO:0000313" key="1">
    <source>
        <dbReference type="EMBL" id="GHC88060.1"/>
    </source>
</evidence>
<dbReference type="Proteomes" id="UP000626210">
    <property type="component" value="Unassembled WGS sequence"/>
</dbReference>
<gene>
    <name evidence="1" type="ORF">GCM10007320_34890</name>
</gene>
<name>A0ABQ3G4U0_9BURK</name>
<dbReference type="EMBL" id="BMYK01000010">
    <property type="protein sequence ID" value="GHC88060.1"/>
    <property type="molecule type" value="Genomic_DNA"/>
</dbReference>
<proteinExistence type="predicted"/>
<keyword evidence="2" id="KW-1185">Reference proteome</keyword>
<reference evidence="2" key="1">
    <citation type="journal article" date="2019" name="Int. J. Syst. Evol. Microbiol.">
        <title>The Global Catalogue of Microorganisms (GCM) 10K type strain sequencing project: providing services to taxonomists for standard genome sequencing and annotation.</title>
        <authorList>
            <consortium name="The Broad Institute Genomics Platform"/>
            <consortium name="The Broad Institute Genome Sequencing Center for Infectious Disease"/>
            <person name="Wu L."/>
            <person name="Ma J."/>
        </authorList>
    </citation>
    <scope>NUCLEOTIDE SEQUENCE [LARGE SCALE GENOMIC DNA]</scope>
    <source>
        <strain evidence="2">KCTC 23314</strain>
    </source>
</reference>
<accession>A0ABQ3G4U0</accession>
<dbReference type="RefSeq" id="WP_189688207.1">
    <property type="nucleotide sequence ID" value="NZ_BMYK01000010.1"/>
</dbReference>
<comment type="caution">
    <text evidence="1">The sequence shown here is derived from an EMBL/GenBank/DDBJ whole genome shotgun (WGS) entry which is preliminary data.</text>
</comment>